<organism evidence="2 3">
    <name type="scientific">Portunus trituberculatus</name>
    <name type="common">Swimming crab</name>
    <name type="synonym">Neptunus trituberculatus</name>
    <dbReference type="NCBI Taxonomy" id="210409"/>
    <lineage>
        <taxon>Eukaryota</taxon>
        <taxon>Metazoa</taxon>
        <taxon>Ecdysozoa</taxon>
        <taxon>Arthropoda</taxon>
        <taxon>Crustacea</taxon>
        <taxon>Multicrustacea</taxon>
        <taxon>Malacostraca</taxon>
        <taxon>Eumalacostraca</taxon>
        <taxon>Eucarida</taxon>
        <taxon>Decapoda</taxon>
        <taxon>Pleocyemata</taxon>
        <taxon>Brachyura</taxon>
        <taxon>Eubrachyura</taxon>
        <taxon>Portunoidea</taxon>
        <taxon>Portunidae</taxon>
        <taxon>Portuninae</taxon>
        <taxon>Portunus</taxon>
    </lineage>
</organism>
<dbReference type="Proteomes" id="UP000324222">
    <property type="component" value="Unassembled WGS sequence"/>
</dbReference>
<sequence length="60" mass="6588">MSRGRKEKDEQGRAGRGGNDDRVPESEQRCSDGLMLRRTLPCGDKEDERVAGVVVCLLGV</sequence>
<feature type="region of interest" description="Disordered" evidence="1">
    <location>
        <begin position="1"/>
        <end position="31"/>
    </location>
</feature>
<accession>A0A5B7D0N6</accession>
<evidence type="ECO:0000256" key="1">
    <source>
        <dbReference type="SAM" id="MobiDB-lite"/>
    </source>
</evidence>
<gene>
    <name evidence="2" type="ORF">E2C01_008077</name>
</gene>
<evidence type="ECO:0000313" key="2">
    <source>
        <dbReference type="EMBL" id="MPC15290.1"/>
    </source>
</evidence>
<protein>
    <submittedName>
        <fullName evidence="2">Uncharacterized protein</fullName>
    </submittedName>
</protein>
<name>A0A5B7D0N6_PORTR</name>
<reference evidence="2 3" key="1">
    <citation type="submission" date="2019-05" db="EMBL/GenBank/DDBJ databases">
        <title>Another draft genome of Portunus trituberculatus and its Hox gene families provides insights of decapod evolution.</title>
        <authorList>
            <person name="Jeong J.-H."/>
            <person name="Song I."/>
            <person name="Kim S."/>
            <person name="Choi T."/>
            <person name="Kim D."/>
            <person name="Ryu S."/>
            <person name="Kim W."/>
        </authorList>
    </citation>
    <scope>NUCLEOTIDE SEQUENCE [LARGE SCALE GENOMIC DNA]</scope>
    <source>
        <tissue evidence="2">Muscle</tissue>
    </source>
</reference>
<dbReference type="EMBL" id="VSRR010000414">
    <property type="protein sequence ID" value="MPC15290.1"/>
    <property type="molecule type" value="Genomic_DNA"/>
</dbReference>
<feature type="compositionally biased region" description="Basic and acidic residues" evidence="1">
    <location>
        <begin position="1"/>
        <end position="30"/>
    </location>
</feature>
<proteinExistence type="predicted"/>
<dbReference type="AlphaFoldDB" id="A0A5B7D0N6"/>
<keyword evidence="3" id="KW-1185">Reference proteome</keyword>
<evidence type="ECO:0000313" key="3">
    <source>
        <dbReference type="Proteomes" id="UP000324222"/>
    </source>
</evidence>
<comment type="caution">
    <text evidence="2">The sequence shown here is derived from an EMBL/GenBank/DDBJ whole genome shotgun (WGS) entry which is preliminary data.</text>
</comment>